<dbReference type="InterPro" id="IPR005531">
    <property type="entry name" value="Asp23"/>
</dbReference>
<dbReference type="Proteomes" id="UP000249340">
    <property type="component" value="Chromosome"/>
</dbReference>
<dbReference type="Pfam" id="PF03780">
    <property type="entry name" value="Asp23"/>
    <property type="match status" value="1"/>
</dbReference>
<evidence type="ECO:0000256" key="1">
    <source>
        <dbReference type="ARBA" id="ARBA00005721"/>
    </source>
</evidence>
<organism evidence="3 4">
    <name type="scientific">Peterkaempfera bronchialis</name>
    <dbReference type="NCBI Taxonomy" id="2126346"/>
    <lineage>
        <taxon>Bacteria</taxon>
        <taxon>Bacillati</taxon>
        <taxon>Actinomycetota</taxon>
        <taxon>Actinomycetes</taxon>
        <taxon>Kitasatosporales</taxon>
        <taxon>Streptomycetaceae</taxon>
        <taxon>Peterkaempfera</taxon>
    </lineage>
</organism>
<dbReference type="PANTHER" id="PTHR34297:SF3">
    <property type="entry name" value="ALKALINE SHOCK PROTEIN 23"/>
    <property type="match status" value="1"/>
</dbReference>
<dbReference type="EMBL" id="CP031264">
    <property type="protein sequence ID" value="AXI81498.1"/>
    <property type="molecule type" value="Genomic_DNA"/>
</dbReference>
<name>A0A345T693_9ACTN</name>
<dbReference type="RefSeq" id="WP_111490340.1">
    <property type="nucleotide sequence ID" value="NZ_JBMVEH010000016.1"/>
</dbReference>
<dbReference type="OrthoDB" id="9808942at2"/>
<feature type="region of interest" description="Disordered" evidence="2">
    <location>
        <begin position="1"/>
        <end position="29"/>
    </location>
</feature>
<evidence type="ECO:0000256" key="2">
    <source>
        <dbReference type="SAM" id="MobiDB-lite"/>
    </source>
</evidence>
<dbReference type="KEGG" id="stri:C7M71_018335"/>
<sequence length="163" mass="16686">MSTFSSDAGVGTSASAARAPSRPGTGRAELVTDRGRTTIADAVVQKIAGIATREVAGVYDLGTGGTRAIGAVRERITSSRGPNVAQGVSVEVGETQAAVDVDIVCDYGVSIAELAAAVRRNVTEAIERMTGLEVAEVNIAVDDIHLDDDDTDTGTKSSGPRVQ</sequence>
<comment type="similarity">
    <text evidence="1">Belongs to the asp23 family.</text>
</comment>
<proteinExistence type="inferred from homology"/>
<dbReference type="AlphaFoldDB" id="A0A345T693"/>
<keyword evidence="4" id="KW-1185">Reference proteome</keyword>
<evidence type="ECO:0000313" key="4">
    <source>
        <dbReference type="Proteomes" id="UP000249340"/>
    </source>
</evidence>
<gene>
    <name evidence="3" type="ORF">C7M71_018335</name>
</gene>
<feature type="compositionally biased region" description="Low complexity" evidence="2">
    <location>
        <begin position="13"/>
        <end position="23"/>
    </location>
</feature>
<dbReference type="PANTHER" id="PTHR34297">
    <property type="entry name" value="HYPOTHETICAL CYTOSOLIC PROTEIN-RELATED"/>
    <property type="match status" value="1"/>
</dbReference>
<protein>
    <submittedName>
        <fullName evidence="3">Asp23/Gls24 family envelope stress response protein</fullName>
    </submittedName>
</protein>
<accession>A0A345T693</accession>
<evidence type="ECO:0000313" key="3">
    <source>
        <dbReference type="EMBL" id="AXI81498.1"/>
    </source>
</evidence>
<reference evidence="4" key="1">
    <citation type="submission" date="2018-07" db="EMBL/GenBank/DDBJ databases">
        <title>Streptacidiphilus bronchialis DSM 106435 chromosome.</title>
        <authorList>
            <person name="Batra D."/>
            <person name="Gulvik C.A."/>
        </authorList>
    </citation>
    <scope>NUCLEOTIDE SEQUENCE [LARGE SCALE GENOMIC DNA]</scope>
    <source>
        <strain evidence="4">DSM 106435</strain>
    </source>
</reference>